<dbReference type="EMBL" id="AWSI01000041">
    <property type="protein sequence ID" value="ERH29728.1"/>
    <property type="molecule type" value="Genomic_DNA"/>
</dbReference>
<dbReference type="Proteomes" id="UP000016519">
    <property type="component" value="Unassembled WGS sequence"/>
</dbReference>
<comment type="caution">
    <text evidence="1">The sequence shown here is derived from an EMBL/GenBank/DDBJ whole genome shotgun (WGS) entry which is preliminary data.</text>
</comment>
<organism evidence="1 2">
    <name type="scientific">Alloscardovia omnicolens F0580</name>
    <dbReference type="NCBI Taxonomy" id="1321816"/>
    <lineage>
        <taxon>Bacteria</taxon>
        <taxon>Bacillati</taxon>
        <taxon>Actinomycetota</taxon>
        <taxon>Actinomycetes</taxon>
        <taxon>Bifidobacteriales</taxon>
        <taxon>Bifidobacteriaceae</taxon>
        <taxon>Alloscardovia</taxon>
    </lineage>
</organism>
<accession>U1SCT5</accession>
<evidence type="ECO:0008006" key="3">
    <source>
        <dbReference type="Google" id="ProtNLM"/>
    </source>
</evidence>
<gene>
    <name evidence="1" type="ORF">HMPREF9244_01528</name>
</gene>
<evidence type="ECO:0000313" key="1">
    <source>
        <dbReference type="EMBL" id="ERH29728.1"/>
    </source>
</evidence>
<keyword evidence="2" id="KW-1185">Reference proteome</keyword>
<evidence type="ECO:0000313" key="2">
    <source>
        <dbReference type="Proteomes" id="UP000016519"/>
    </source>
</evidence>
<dbReference type="HOGENOM" id="CLU_177488_1_0_11"/>
<reference evidence="1 2" key="1">
    <citation type="submission" date="2013-08" db="EMBL/GenBank/DDBJ databases">
        <authorList>
            <person name="Weinstock G."/>
            <person name="Sodergren E."/>
            <person name="Wylie T."/>
            <person name="Fulton L."/>
            <person name="Fulton R."/>
            <person name="Fronick C."/>
            <person name="O'Laughlin M."/>
            <person name="Godfrey J."/>
            <person name="Miner T."/>
            <person name="Herter B."/>
            <person name="Appelbaum E."/>
            <person name="Cordes M."/>
            <person name="Lek S."/>
            <person name="Wollam A."/>
            <person name="Pepin K.H."/>
            <person name="Palsikar V.B."/>
            <person name="Mitreva M."/>
            <person name="Wilson R.K."/>
        </authorList>
    </citation>
    <scope>NUCLEOTIDE SEQUENCE [LARGE SCALE GENOMIC DNA]</scope>
    <source>
        <strain evidence="1 2">F0580</strain>
    </source>
</reference>
<dbReference type="RefSeq" id="WP_021618639.1">
    <property type="nucleotide sequence ID" value="NZ_KE952646.1"/>
</dbReference>
<dbReference type="PATRIC" id="fig|1321816.3.peg.1345"/>
<protein>
    <recommendedName>
        <fullName evidence="3">Transcriptional regulator, AlpA family</fullName>
    </recommendedName>
</protein>
<dbReference type="AlphaFoldDB" id="U1SCT5"/>
<dbReference type="GeneID" id="35868004"/>
<name>U1SCT5_9BIFI</name>
<proteinExistence type="predicted"/>
<sequence length="62" mass="7005">MTEIYMSFTEIAEYLGIAKGALANYNLPEPDALIGRTRGWKKSTIEQWNANRPGHGGRPRKQ</sequence>